<keyword evidence="2" id="KW-1185">Reference proteome</keyword>
<accession>A0A1X7HE82</accession>
<evidence type="ECO:0000313" key="2">
    <source>
        <dbReference type="Proteomes" id="UP000192940"/>
    </source>
</evidence>
<evidence type="ECO:0000313" key="1">
    <source>
        <dbReference type="EMBL" id="SMF84181.1"/>
    </source>
</evidence>
<organism evidence="1 2">
    <name type="scientific">Paenibacillus uliginis N3/975</name>
    <dbReference type="NCBI Taxonomy" id="1313296"/>
    <lineage>
        <taxon>Bacteria</taxon>
        <taxon>Bacillati</taxon>
        <taxon>Bacillota</taxon>
        <taxon>Bacilli</taxon>
        <taxon>Bacillales</taxon>
        <taxon>Paenibacillaceae</taxon>
        <taxon>Paenibacillus</taxon>
    </lineage>
</organism>
<protein>
    <recommendedName>
        <fullName evidence="3">S1 motif domain-containing protein</fullName>
    </recommendedName>
</protein>
<dbReference type="Proteomes" id="UP000192940">
    <property type="component" value="Chromosome I"/>
</dbReference>
<proteinExistence type="predicted"/>
<dbReference type="STRING" id="1313296.SAMN05661091_2540"/>
<gene>
    <name evidence="1" type="ORF">SAMN05661091_2540</name>
</gene>
<evidence type="ECO:0008006" key="3">
    <source>
        <dbReference type="Google" id="ProtNLM"/>
    </source>
</evidence>
<dbReference type="EMBL" id="LT840184">
    <property type="protein sequence ID" value="SMF84181.1"/>
    <property type="molecule type" value="Genomic_DNA"/>
</dbReference>
<dbReference type="RefSeq" id="WP_208919482.1">
    <property type="nucleotide sequence ID" value="NZ_LT840184.1"/>
</dbReference>
<dbReference type="AlphaFoldDB" id="A0A1X7HE82"/>
<reference evidence="1 2" key="1">
    <citation type="submission" date="2017-04" db="EMBL/GenBank/DDBJ databases">
        <authorList>
            <person name="Afonso C.L."/>
            <person name="Miller P.J."/>
            <person name="Scott M.A."/>
            <person name="Spackman E."/>
            <person name="Goraichik I."/>
            <person name="Dimitrov K.M."/>
            <person name="Suarez D.L."/>
            <person name="Swayne D.E."/>
        </authorList>
    </citation>
    <scope>NUCLEOTIDE SEQUENCE [LARGE SCALE GENOMIC DNA]</scope>
    <source>
        <strain evidence="1 2">N3/975</strain>
    </source>
</reference>
<name>A0A1X7HE82_9BACL</name>
<sequence length="170" mass="19825">MKYIKANWVEEGESYFFEIDDHGIAYRQMIMKDCGTLQVSIAPDFILSDQQVTVMEGDQEMTPKEFETLWQRAIEPYRAEWIRTKPQYSLGDRVRGTLAMFYPQGVIIRLNNQAYAVTDDRELREQTPWHYLYPGYCIEGIVAGFDETNFWLVLESCVLTGEKVQESILG</sequence>